<keyword evidence="7" id="KW-1185">Reference proteome</keyword>
<sequence>MLLGLPWALGTMAWGGTAFLIRDWRWLQLVVSLPLLIILPVLFFMDESPRWLIVRGRHDQAVQVLRKAARWNRVTLQPEADLRVLMNEIQEVVRPT</sequence>
<dbReference type="InterPro" id="IPR005828">
    <property type="entry name" value="MFS_sugar_transport-like"/>
</dbReference>
<protein>
    <submittedName>
        <fullName evidence="6">Solute carrier family 22 member 11</fullName>
    </submittedName>
</protein>
<evidence type="ECO:0000256" key="4">
    <source>
        <dbReference type="ARBA" id="ARBA00023136"/>
    </source>
</evidence>
<dbReference type="AlphaFoldDB" id="A0A5B7KL28"/>
<dbReference type="PANTHER" id="PTHR24064">
    <property type="entry name" value="SOLUTE CARRIER FAMILY 22 MEMBER"/>
    <property type="match status" value="1"/>
</dbReference>
<dbReference type="EMBL" id="VSRR010145509">
    <property type="protein sequence ID" value="MPD05335.1"/>
    <property type="molecule type" value="Genomic_DNA"/>
</dbReference>
<dbReference type="GO" id="GO:0016020">
    <property type="term" value="C:membrane"/>
    <property type="evidence" value="ECO:0007669"/>
    <property type="project" value="UniProtKB-SubCell"/>
</dbReference>
<dbReference type="Proteomes" id="UP000324222">
    <property type="component" value="Unassembled WGS sequence"/>
</dbReference>
<name>A0A5B7KL28_PORTR</name>
<accession>A0A5B7KL28</accession>
<evidence type="ECO:0000313" key="7">
    <source>
        <dbReference type="Proteomes" id="UP000324222"/>
    </source>
</evidence>
<dbReference type="Gene3D" id="1.20.1250.20">
    <property type="entry name" value="MFS general substrate transporter like domains"/>
    <property type="match status" value="1"/>
</dbReference>
<evidence type="ECO:0000256" key="1">
    <source>
        <dbReference type="ARBA" id="ARBA00004141"/>
    </source>
</evidence>
<keyword evidence="3 5" id="KW-1133">Transmembrane helix</keyword>
<dbReference type="SUPFAM" id="SSF103473">
    <property type="entry name" value="MFS general substrate transporter"/>
    <property type="match status" value="1"/>
</dbReference>
<dbReference type="GO" id="GO:0022857">
    <property type="term" value="F:transmembrane transporter activity"/>
    <property type="evidence" value="ECO:0007669"/>
    <property type="project" value="InterPro"/>
</dbReference>
<dbReference type="OrthoDB" id="2544694at2759"/>
<evidence type="ECO:0000256" key="5">
    <source>
        <dbReference type="SAM" id="Phobius"/>
    </source>
</evidence>
<evidence type="ECO:0000313" key="6">
    <source>
        <dbReference type="EMBL" id="MPD05335.1"/>
    </source>
</evidence>
<evidence type="ECO:0000256" key="3">
    <source>
        <dbReference type="ARBA" id="ARBA00022989"/>
    </source>
</evidence>
<evidence type="ECO:0000256" key="2">
    <source>
        <dbReference type="ARBA" id="ARBA00022692"/>
    </source>
</evidence>
<organism evidence="6 7">
    <name type="scientific">Portunus trituberculatus</name>
    <name type="common">Swimming crab</name>
    <name type="synonym">Neptunus trituberculatus</name>
    <dbReference type="NCBI Taxonomy" id="210409"/>
    <lineage>
        <taxon>Eukaryota</taxon>
        <taxon>Metazoa</taxon>
        <taxon>Ecdysozoa</taxon>
        <taxon>Arthropoda</taxon>
        <taxon>Crustacea</taxon>
        <taxon>Multicrustacea</taxon>
        <taxon>Malacostraca</taxon>
        <taxon>Eumalacostraca</taxon>
        <taxon>Eucarida</taxon>
        <taxon>Decapoda</taxon>
        <taxon>Pleocyemata</taxon>
        <taxon>Brachyura</taxon>
        <taxon>Eubrachyura</taxon>
        <taxon>Portunoidea</taxon>
        <taxon>Portunidae</taxon>
        <taxon>Portuninae</taxon>
        <taxon>Portunus</taxon>
    </lineage>
</organism>
<keyword evidence="2 5" id="KW-0812">Transmembrane</keyword>
<keyword evidence="4 5" id="KW-0472">Membrane</keyword>
<dbReference type="InterPro" id="IPR036259">
    <property type="entry name" value="MFS_trans_sf"/>
</dbReference>
<feature type="transmembrane region" description="Helical" evidence="5">
    <location>
        <begin position="25"/>
        <end position="45"/>
    </location>
</feature>
<comment type="subcellular location">
    <subcellularLocation>
        <location evidence="1">Membrane</location>
        <topology evidence="1">Multi-pass membrane protein</topology>
    </subcellularLocation>
</comment>
<reference evidence="6 7" key="1">
    <citation type="submission" date="2019-05" db="EMBL/GenBank/DDBJ databases">
        <title>Another draft genome of Portunus trituberculatus and its Hox gene families provides insights of decapod evolution.</title>
        <authorList>
            <person name="Jeong J.-H."/>
            <person name="Song I."/>
            <person name="Kim S."/>
            <person name="Choi T."/>
            <person name="Kim D."/>
            <person name="Ryu S."/>
            <person name="Kim W."/>
        </authorList>
    </citation>
    <scope>NUCLEOTIDE SEQUENCE [LARGE SCALE GENOMIC DNA]</scope>
    <source>
        <tissue evidence="6">Muscle</tissue>
    </source>
</reference>
<dbReference type="Pfam" id="PF00083">
    <property type="entry name" value="Sugar_tr"/>
    <property type="match status" value="1"/>
</dbReference>
<gene>
    <name evidence="6" type="primary">SLC22A11</name>
    <name evidence="6" type="ORF">E2C01_101074</name>
</gene>
<proteinExistence type="predicted"/>
<comment type="caution">
    <text evidence="6">The sequence shown here is derived from an EMBL/GenBank/DDBJ whole genome shotgun (WGS) entry which is preliminary data.</text>
</comment>